<evidence type="ECO:0000256" key="5">
    <source>
        <dbReference type="ARBA" id="ARBA00022989"/>
    </source>
</evidence>
<feature type="transmembrane region" description="Helical" evidence="8">
    <location>
        <begin position="520"/>
        <end position="544"/>
    </location>
</feature>
<feature type="transmembrane region" description="Helical" evidence="8">
    <location>
        <begin position="97"/>
        <end position="119"/>
    </location>
</feature>
<feature type="transmembrane region" description="Helical" evidence="8">
    <location>
        <begin position="260"/>
        <end position="277"/>
    </location>
</feature>
<feature type="transmembrane region" description="Helical" evidence="8">
    <location>
        <begin position="225"/>
        <end position="248"/>
    </location>
</feature>
<keyword evidence="2 9" id="KW-0328">Glycosyltransferase</keyword>
<keyword evidence="5 8" id="KW-1133">Transmembrane helix</keyword>
<feature type="transmembrane region" description="Helical" evidence="8">
    <location>
        <begin position="456"/>
        <end position="478"/>
    </location>
</feature>
<feature type="transmembrane region" description="Helical" evidence="8">
    <location>
        <begin position="312"/>
        <end position="340"/>
    </location>
</feature>
<evidence type="ECO:0000313" key="10">
    <source>
        <dbReference type="Proteomes" id="UP001224412"/>
    </source>
</evidence>
<keyword evidence="6 8" id="KW-0472">Membrane</keyword>
<dbReference type="InterPro" id="IPR049829">
    <property type="entry name" value="MptA/B-like"/>
</dbReference>
<comment type="subcellular location">
    <subcellularLocation>
        <location evidence="1">Membrane</location>
        <topology evidence="1">Multi-pass membrane protein</topology>
    </subcellularLocation>
</comment>
<keyword evidence="3" id="KW-0808">Transferase</keyword>
<dbReference type="NCBIfam" id="NF038066">
    <property type="entry name" value="MptB"/>
    <property type="match status" value="1"/>
</dbReference>
<accession>A0AAP4BQ27</accession>
<keyword evidence="4 8" id="KW-0812">Transmembrane</keyword>
<reference evidence="9" key="1">
    <citation type="submission" date="2023-05" db="EMBL/GenBank/DDBJ databases">
        <title>Metabolic capabilities are highly conserved among human nasal-associated Corynebacterium species in pangenomic analyses.</title>
        <authorList>
            <person name="Tran T.H."/>
            <person name="Roberts A.Q."/>
            <person name="Escapa I.F."/>
            <person name="Gao W."/>
            <person name="Conlan S."/>
            <person name="Kong H."/>
            <person name="Segre J.A."/>
            <person name="Kelly M.S."/>
            <person name="Lemon K.P."/>
        </authorList>
    </citation>
    <scope>NUCLEOTIDE SEQUENCE</scope>
    <source>
        <strain evidence="9">KPL2773</strain>
    </source>
</reference>
<feature type="transmembrane region" description="Helical" evidence="8">
    <location>
        <begin position="396"/>
        <end position="417"/>
    </location>
</feature>
<dbReference type="AlphaFoldDB" id="A0AAP4BQ27"/>
<evidence type="ECO:0000256" key="1">
    <source>
        <dbReference type="ARBA" id="ARBA00004141"/>
    </source>
</evidence>
<feature type="transmembrane region" description="Helical" evidence="8">
    <location>
        <begin position="423"/>
        <end position="444"/>
    </location>
</feature>
<feature type="transmembrane region" description="Helical" evidence="8">
    <location>
        <begin position="55"/>
        <end position="77"/>
    </location>
</feature>
<feature type="transmembrane region" description="Helical" evidence="8">
    <location>
        <begin position="140"/>
        <end position="157"/>
    </location>
</feature>
<evidence type="ECO:0000256" key="7">
    <source>
        <dbReference type="ARBA" id="ARBA00043987"/>
    </source>
</evidence>
<dbReference type="GO" id="GO:0016757">
    <property type="term" value="F:glycosyltransferase activity"/>
    <property type="evidence" value="ECO:0007669"/>
    <property type="project" value="UniProtKB-KW"/>
</dbReference>
<sequence length="553" mass="58905">MNLRTLNPWPSIRAVLPRVGTAGSRSAQLSDATQKPPVHQEPTPREARLFRLWQWMGTVATLLIGLGGLGAGALPVVNNPYSDFPLGSLMARMLQTSSALVMLGIGILVFSWVAMARFVGISFRFDSAQRLTIGTGELKLTLVAWSVPLVFTAPLFTQDIYSYLANGSIVAQGLSPYEAGPVELLGTENALARSVPFIWAQSPSPYGPVALGIAAAISQLTSDGIVFGVLAHRLISLVGIIAMAWALAKLARRCGIAPETALWLGVLNPVVMLHLLGGIHNEAILLGFLLVGIELALRGIDNPSSARRWSLLFAGGFLLACAGMVKVTGFIALGFVGMALARWLANNGMRRWLAVVLAAGFYLVTLVVSIAVITLITGIDLGWISAQGGAATIRSWLSLTTALGVISGFIGTVLGLGDHTESILVITRTLGVVVSGIFLLRMLFATFRGAIHPVGGLGMATLVLVIFFPVVHPWYLLWAIVPLAAWANRAVFRVLVTIYCVIVSFLTLPRGMALPPEVVAGIYAQALLTALVITSIVTVVSYLLRHRKTSPLQ</sequence>
<evidence type="ECO:0000256" key="3">
    <source>
        <dbReference type="ARBA" id="ARBA00022679"/>
    </source>
</evidence>
<evidence type="ECO:0000256" key="4">
    <source>
        <dbReference type="ARBA" id="ARBA00022692"/>
    </source>
</evidence>
<dbReference type="GO" id="GO:0016020">
    <property type="term" value="C:membrane"/>
    <property type="evidence" value="ECO:0007669"/>
    <property type="project" value="UniProtKB-SubCell"/>
</dbReference>
<evidence type="ECO:0000256" key="2">
    <source>
        <dbReference type="ARBA" id="ARBA00022676"/>
    </source>
</evidence>
<comment type="similarity">
    <text evidence="7">Belongs to the MptA/B family.</text>
</comment>
<feature type="transmembrane region" description="Helical" evidence="8">
    <location>
        <begin position="352"/>
        <end position="384"/>
    </location>
</feature>
<comment type="caution">
    <text evidence="9">The sequence shown here is derived from an EMBL/GenBank/DDBJ whole genome shotgun (WGS) entry which is preliminary data.</text>
</comment>
<evidence type="ECO:0000256" key="6">
    <source>
        <dbReference type="ARBA" id="ARBA00023136"/>
    </source>
</evidence>
<evidence type="ECO:0000256" key="8">
    <source>
        <dbReference type="SAM" id="Phobius"/>
    </source>
</evidence>
<gene>
    <name evidence="9" type="primary">mptB</name>
    <name evidence="9" type="ORF">QPX42_06765</name>
</gene>
<dbReference type="Proteomes" id="UP001224412">
    <property type="component" value="Unassembled WGS sequence"/>
</dbReference>
<evidence type="ECO:0000313" key="9">
    <source>
        <dbReference type="EMBL" id="MDK4307239.1"/>
    </source>
</evidence>
<name>A0AAP4BQ27_9CORY</name>
<dbReference type="Pfam" id="PF26314">
    <property type="entry name" value="MptA_B_family"/>
    <property type="match status" value="1"/>
</dbReference>
<protein>
    <submittedName>
        <fullName evidence="9">Polyprenol phosphomannose-dependent alpha 1,6 mannosyltransferase MptB</fullName>
    </submittedName>
</protein>
<feature type="transmembrane region" description="Helical" evidence="8">
    <location>
        <begin position="490"/>
        <end position="508"/>
    </location>
</feature>
<organism evidence="9 10">
    <name type="scientific">Corynebacterium pseudodiphtheriticum</name>
    <dbReference type="NCBI Taxonomy" id="37637"/>
    <lineage>
        <taxon>Bacteria</taxon>
        <taxon>Bacillati</taxon>
        <taxon>Actinomycetota</taxon>
        <taxon>Actinomycetes</taxon>
        <taxon>Mycobacteriales</taxon>
        <taxon>Corynebacteriaceae</taxon>
        <taxon>Corynebacterium</taxon>
    </lineage>
</organism>
<proteinExistence type="inferred from homology"/>
<dbReference type="RefSeq" id="WP_126849826.1">
    <property type="nucleotide sequence ID" value="NZ_CP051667.1"/>
</dbReference>
<dbReference type="EMBL" id="JASNVH010000009">
    <property type="protein sequence ID" value="MDK4307239.1"/>
    <property type="molecule type" value="Genomic_DNA"/>
</dbReference>